<name>A0A3B0Z1X8_9ZZZZ</name>
<organism evidence="2">
    <name type="scientific">hydrothermal vent metagenome</name>
    <dbReference type="NCBI Taxonomy" id="652676"/>
    <lineage>
        <taxon>unclassified sequences</taxon>
        <taxon>metagenomes</taxon>
        <taxon>ecological metagenomes</taxon>
    </lineage>
</organism>
<proteinExistence type="predicted"/>
<gene>
    <name evidence="2" type="ORF">MNBD_GAMMA12-1066</name>
</gene>
<accession>A0A3B0Z1X8</accession>
<evidence type="ECO:0000313" key="2">
    <source>
        <dbReference type="EMBL" id="VAW82263.1"/>
    </source>
</evidence>
<evidence type="ECO:0000256" key="1">
    <source>
        <dbReference type="SAM" id="Phobius"/>
    </source>
</evidence>
<reference evidence="2" key="1">
    <citation type="submission" date="2018-06" db="EMBL/GenBank/DDBJ databases">
        <authorList>
            <person name="Zhirakovskaya E."/>
        </authorList>
    </citation>
    <scope>NUCLEOTIDE SEQUENCE</scope>
</reference>
<feature type="transmembrane region" description="Helical" evidence="1">
    <location>
        <begin position="14"/>
        <end position="36"/>
    </location>
</feature>
<keyword evidence="1" id="KW-0812">Transmembrane</keyword>
<dbReference type="EMBL" id="UOFL01000238">
    <property type="protein sequence ID" value="VAW82263.1"/>
    <property type="molecule type" value="Genomic_DNA"/>
</dbReference>
<dbReference type="AlphaFoldDB" id="A0A3B0Z1X8"/>
<keyword evidence="1" id="KW-1133">Transmembrane helix</keyword>
<keyword evidence="1" id="KW-0472">Membrane</keyword>
<protein>
    <submittedName>
        <fullName evidence="2">Uncharacterized protein</fullName>
    </submittedName>
</protein>
<sequence>MQDYDKPILIAKKITFTIMAVLFAVPLLLLLFYLLVSPAVLSIDWTIKSNDFYEKYFVENSLPENTRQIARWRKANCELFFGVLLESDLELHKIQKYYNNIKLKNFKPRIVLLNLRHYYWFGKKIANSDSLADDIGFRPLMNRLNTIGRKQGKHYFILYIADLLDGEWYSVCD</sequence>